<feature type="binding site" evidence="13">
    <location>
        <position position="178"/>
    </location>
    <ligand>
        <name>Mg(2+)</name>
        <dbReference type="ChEBI" id="CHEBI:18420"/>
        <label>1</label>
    </ligand>
</feature>
<feature type="active site" evidence="13">
    <location>
        <position position="178"/>
    </location>
</feature>
<evidence type="ECO:0000256" key="14">
    <source>
        <dbReference type="NCBIfam" id="TIGR00228"/>
    </source>
</evidence>
<reference evidence="15 16" key="1">
    <citation type="journal article" name="Front. Microbiol.">
        <title>Sugar Metabolism of the First Thermophilic Planctomycete Thermogutta terrifontis: Comparative Genomic and Transcriptomic Approaches.</title>
        <authorList>
            <person name="Elcheninov A.G."/>
            <person name="Menzel P."/>
            <person name="Gudbergsdottir S.R."/>
            <person name="Slesarev A.I."/>
            <person name="Kadnikov V.V."/>
            <person name="Krogh A."/>
            <person name="Bonch-Osmolovskaya E.A."/>
            <person name="Peng X."/>
            <person name="Kublanov I.V."/>
        </authorList>
    </citation>
    <scope>NUCLEOTIDE SEQUENCE [LARGE SCALE GENOMIC DNA]</scope>
    <source>
        <strain evidence="15 16">R1</strain>
    </source>
</reference>
<dbReference type="Gene3D" id="3.30.420.10">
    <property type="entry name" value="Ribonuclease H-like superfamily/Ribonuclease H"/>
    <property type="match status" value="1"/>
</dbReference>
<comment type="subcellular location">
    <subcellularLocation>
        <location evidence="13">Cytoplasm</location>
    </subcellularLocation>
</comment>
<dbReference type="SUPFAM" id="SSF53098">
    <property type="entry name" value="Ribonuclease H-like"/>
    <property type="match status" value="1"/>
</dbReference>
<keyword evidence="6 13" id="KW-0227">DNA damage</keyword>
<evidence type="ECO:0000256" key="3">
    <source>
        <dbReference type="ARBA" id="ARBA00022722"/>
    </source>
</evidence>
<dbReference type="GO" id="GO:0008821">
    <property type="term" value="F:crossover junction DNA endonuclease activity"/>
    <property type="evidence" value="ECO:0007669"/>
    <property type="project" value="UniProtKB-UniRule"/>
</dbReference>
<comment type="catalytic activity">
    <reaction evidence="12 13">
        <text>Endonucleolytic cleavage at a junction such as a reciprocal single-stranded crossover between two homologous DNA duplexes (Holliday junction).</text>
        <dbReference type="EC" id="3.1.21.10"/>
    </reaction>
</comment>
<feature type="binding site" evidence="13">
    <location>
        <position position="104"/>
    </location>
    <ligand>
        <name>Mg(2+)</name>
        <dbReference type="ChEBI" id="CHEBI:18420"/>
        <label>2</label>
    </ligand>
</feature>
<comment type="cofactor">
    <cofactor evidence="13">
        <name>Mg(2+)</name>
        <dbReference type="ChEBI" id="CHEBI:18420"/>
    </cofactor>
    <text evidence="13">Binds 2 Mg(2+) ion per subunit.</text>
</comment>
<dbReference type="NCBIfam" id="NF000711">
    <property type="entry name" value="PRK00039.2-1"/>
    <property type="match status" value="1"/>
</dbReference>
<evidence type="ECO:0000256" key="6">
    <source>
        <dbReference type="ARBA" id="ARBA00022763"/>
    </source>
</evidence>
<organism evidence="15 16">
    <name type="scientific">Thermogutta terrifontis</name>
    <dbReference type="NCBI Taxonomy" id="1331910"/>
    <lineage>
        <taxon>Bacteria</taxon>
        <taxon>Pseudomonadati</taxon>
        <taxon>Planctomycetota</taxon>
        <taxon>Planctomycetia</taxon>
        <taxon>Pirellulales</taxon>
        <taxon>Thermoguttaceae</taxon>
        <taxon>Thermogutta</taxon>
    </lineage>
</organism>
<dbReference type="GO" id="GO:0006310">
    <property type="term" value="P:DNA recombination"/>
    <property type="evidence" value="ECO:0007669"/>
    <property type="project" value="UniProtKB-UniRule"/>
</dbReference>
<feature type="active site" evidence="13">
    <location>
        <position position="43"/>
    </location>
</feature>
<keyword evidence="8 13" id="KW-0460">Magnesium</keyword>
<dbReference type="GO" id="GO:0006281">
    <property type="term" value="P:DNA repair"/>
    <property type="evidence" value="ECO:0007669"/>
    <property type="project" value="UniProtKB-UniRule"/>
</dbReference>
<keyword evidence="5 13" id="KW-0255">Endonuclease</keyword>
<evidence type="ECO:0000256" key="5">
    <source>
        <dbReference type="ARBA" id="ARBA00022759"/>
    </source>
</evidence>
<dbReference type="CDD" id="cd16962">
    <property type="entry name" value="RuvC"/>
    <property type="match status" value="1"/>
</dbReference>
<dbReference type="InterPro" id="IPR020563">
    <property type="entry name" value="X-over_junc_endoDNase_Mg_BS"/>
</dbReference>
<keyword evidence="11 13" id="KW-0234">DNA repair</keyword>
<evidence type="ECO:0000256" key="7">
    <source>
        <dbReference type="ARBA" id="ARBA00022801"/>
    </source>
</evidence>
<evidence type="ECO:0000256" key="13">
    <source>
        <dbReference type="HAMAP-Rule" id="MF_00034"/>
    </source>
</evidence>
<keyword evidence="4 13" id="KW-0479">Metal-binding</keyword>
<keyword evidence="2 13" id="KW-0963">Cytoplasm</keyword>
<keyword evidence="10 13" id="KW-0233">DNA recombination</keyword>
<keyword evidence="7 13" id="KW-0378">Hydrolase</keyword>
<dbReference type="GO" id="GO:0048476">
    <property type="term" value="C:Holliday junction resolvase complex"/>
    <property type="evidence" value="ECO:0007669"/>
    <property type="project" value="UniProtKB-UniRule"/>
</dbReference>
<evidence type="ECO:0000313" key="16">
    <source>
        <dbReference type="Proteomes" id="UP000215086"/>
    </source>
</evidence>
<dbReference type="InterPro" id="IPR036397">
    <property type="entry name" value="RNaseH_sf"/>
</dbReference>
<dbReference type="GO" id="GO:0000287">
    <property type="term" value="F:magnesium ion binding"/>
    <property type="evidence" value="ECO:0007669"/>
    <property type="project" value="UniProtKB-UniRule"/>
</dbReference>
<dbReference type="Pfam" id="PF02075">
    <property type="entry name" value="RuvC"/>
    <property type="match status" value="1"/>
</dbReference>
<keyword evidence="9 13" id="KW-0238">DNA-binding</keyword>
<dbReference type="InterPro" id="IPR002176">
    <property type="entry name" value="X-over_junc_endoDNase_RuvC"/>
</dbReference>
<feature type="active site" evidence="13">
    <location>
        <position position="104"/>
    </location>
</feature>
<name>A0A286RB93_9BACT</name>
<dbReference type="EMBL" id="CP018477">
    <property type="protein sequence ID" value="ASV73225.1"/>
    <property type="molecule type" value="Genomic_DNA"/>
</dbReference>
<accession>A0A286RB93</accession>
<evidence type="ECO:0000313" key="15">
    <source>
        <dbReference type="EMBL" id="ASV73225.1"/>
    </source>
</evidence>
<dbReference type="HAMAP" id="MF_00034">
    <property type="entry name" value="RuvC"/>
    <property type="match status" value="1"/>
</dbReference>
<evidence type="ECO:0000256" key="12">
    <source>
        <dbReference type="ARBA" id="ARBA00029354"/>
    </source>
</evidence>
<dbReference type="GO" id="GO:0003677">
    <property type="term" value="F:DNA binding"/>
    <property type="evidence" value="ECO:0007669"/>
    <property type="project" value="UniProtKB-KW"/>
</dbReference>
<dbReference type="AlphaFoldDB" id="A0A286RB93"/>
<dbReference type="PRINTS" id="PR00696">
    <property type="entry name" value="RSOLVASERUVC"/>
</dbReference>
<dbReference type="PANTHER" id="PTHR30194">
    <property type="entry name" value="CROSSOVER JUNCTION ENDODEOXYRIBONUCLEASE RUVC"/>
    <property type="match status" value="1"/>
</dbReference>
<protein>
    <recommendedName>
        <fullName evidence="13 14">Crossover junction endodeoxyribonuclease RuvC</fullName>
        <ecNumber evidence="13 14">3.1.21.10</ecNumber>
    </recommendedName>
    <alternativeName>
        <fullName evidence="13">Holliday junction nuclease RuvC</fullName>
    </alternativeName>
    <alternativeName>
        <fullName evidence="13">Holliday junction resolvase RuvC</fullName>
    </alternativeName>
</protein>
<feature type="binding site" evidence="13">
    <location>
        <position position="43"/>
    </location>
    <ligand>
        <name>Mg(2+)</name>
        <dbReference type="ChEBI" id="CHEBI:18420"/>
        <label>1</label>
    </ligand>
</feature>
<keyword evidence="16" id="KW-1185">Reference proteome</keyword>
<gene>
    <name evidence="13" type="primary">ruvC</name>
    <name evidence="15" type="ORF">THTE_0623</name>
</gene>
<dbReference type="NCBIfam" id="TIGR00228">
    <property type="entry name" value="ruvC"/>
    <property type="match status" value="1"/>
</dbReference>
<dbReference type="InterPro" id="IPR012337">
    <property type="entry name" value="RNaseH-like_sf"/>
</dbReference>
<dbReference type="KEGG" id="ttf:THTE_0623"/>
<evidence type="ECO:0000256" key="2">
    <source>
        <dbReference type="ARBA" id="ARBA00022490"/>
    </source>
</evidence>
<evidence type="ECO:0000256" key="10">
    <source>
        <dbReference type="ARBA" id="ARBA00023172"/>
    </source>
</evidence>
<dbReference type="FunFam" id="3.30.420.10:FF:000002">
    <property type="entry name" value="Crossover junction endodeoxyribonuclease RuvC"/>
    <property type="match status" value="1"/>
</dbReference>
<dbReference type="PANTHER" id="PTHR30194:SF3">
    <property type="entry name" value="CROSSOVER JUNCTION ENDODEOXYRIBONUCLEASE RUVC"/>
    <property type="match status" value="1"/>
</dbReference>
<comment type="similarity">
    <text evidence="1 13">Belongs to the RuvC family.</text>
</comment>
<sequence length="202" mass="21844">MLATENRPFLACHSGMVNFMKRFSSQSMTASESLGKQRILGVDPGLRVTGYGVIEITEGTPPTLCEAGVIRAPTHKDLPARVGAIFHGMREILESFHPAAVALEEVFSHYQRPRTAILMGHARGVICLAAEQAGVPVVAYAPTQVKRLLTGSGRASKAQIQRAIQRELALVEPPEPPDVADALALALCHAYLLRKRLFIAAQ</sequence>
<comment type="function">
    <text evidence="13">The RuvA-RuvB-RuvC complex processes Holliday junction (HJ) DNA during genetic recombination and DNA repair. Endonuclease that resolves HJ intermediates. Cleaves cruciform DNA by making single-stranded nicks across the HJ at symmetrical positions within the homologous arms, yielding a 5'-phosphate and a 3'-hydroxyl group; requires a central core of homology in the junction. The consensus cleavage sequence is 5'-(A/T)TT(C/G)-3'. Cleavage occurs on the 3'-side of the TT dinucleotide at the point of strand exchange. HJ branch migration catalyzed by RuvA-RuvB allows RuvC to scan DNA until it finds its consensus sequence, where it cleaves and resolves the cruciform DNA.</text>
</comment>
<dbReference type="GO" id="GO:0005737">
    <property type="term" value="C:cytoplasm"/>
    <property type="evidence" value="ECO:0007669"/>
    <property type="project" value="UniProtKB-SubCell"/>
</dbReference>
<dbReference type="EC" id="3.1.21.10" evidence="13 14"/>
<dbReference type="Proteomes" id="UP000215086">
    <property type="component" value="Chromosome"/>
</dbReference>
<evidence type="ECO:0000256" key="11">
    <source>
        <dbReference type="ARBA" id="ARBA00023204"/>
    </source>
</evidence>
<keyword evidence="3 13" id="KW-0540">Nuclease</keyword>
<dbReference type="PROSITE" id="PS01321">
    <property type="entry name" value="RUVC"/>
    <property type="match status" value="1"/>
</dbReference>
<evidence type="ECO:0000256" key="4">
    <source>
        <dbReference type="ARBA" id="ARBA00022723"/>
    </source>
</evidence>
<evidence type="ECO:0000256" key="1">
    <source>
        <dbReference type="ARBA" id="ARBA00009518"/>
    </source>
</evidence>
<proteinExistence type="inferred from homology"/>
<evidence type="ECO:0000256" key="8">
    <source>
        <dbReference type="ARBA" id="ARBA00022842"/>
    </source>
</evidence>
<evidence type="ECO:0000256" key="9">
    <source>
        <dbReference type="ARBA" id="ARBA00023125"/>
    </source>
</evidence>
<comment type="subunit">
    <text evidence="13">Homodimer which binds Holliday junction (HJ) DNA. The HJ becomes 2-fold symmetrical on binding to RuvC with unstacked arms; it has a different conformation from HJ DNA in complex with RuvA. In the full resolvosome a probable DNA-RuvA(4)-RuvB(12)-RuvC(2) complex forms which resolves the HJ.</text>
</comment>